<dbReference type="Gene3D" id="1.20.5.100">
    <property type="entry name" value="Cytochrome c1, transmembrane anchor, C-terminal"/>
    <property type="match status" value="1"/>
</dbReference>
<feature type="disulfide bond" evidence="17">
    <location>
        <begin position="575"/>
        <end position="584"/>
    </location>
</feature>
<dbReference type="PROSITE" id="PS00243">
    <property type="entry name" value="I_EGF_1"/>
    <property type="match status" value="1"/>
</dbReference>
<gene>
    <name evidence="24" type="primary">mys-L3</name>
    <name evidence="24" type="ORF">Hamer_G023156</name>
</gene>
<comment type="similarity">
    <text evidence="2 18">Belongs to the integrin beta chain family.</text>
</comment>
<dbReference type="GO" id="GO:0007157">
    <property type="term" value="P:heterophilic cell-cell adhesion via plasma membrane cell adhesion molecules"/>
    <property type="evidence" value="ECO:0007669"/>
    <property type="project" value="UniProtKB-ARBA"/>
</dbReference>
<feature type="disulfide bond" evidence="17">
    <location>
        <begin position="28"/>
        <end position="64"/>
    </location>
</feature>
<dbReference type="SMART" id="SM01242">
    <property type="entry name" value="Integrin_B_tail"/>
    <property type="match status" value="1"/>
</dbReference>
<evidence type="ECO:0000259" key="22">
    <source>
        <dbReference type="SMART" id="SM00187"/>
    </source>
</evidence>
<evidence type="ECO:0000256" key="14">
    <source>
        <dbReference type="ARBA" id="ARBA00023136"/>
    </source>
</evidence>
<dbReference type="InterPro" id="IPR015812">
    <property type="entry name" value="Integrin_bsu"/>
</dbReference>
<dbReference type="GO" id="GO:0046872">
    <property type="term" value="F:metal ion binding"/>
    <property type="evidence" value="ECO:0007669"/>
    <property type="project" value="UniProtKB-KW"/>
</dbReference>
<evidence type="ECO:0000256" key="17">
    <source>
        <dbReference type="PIRSR" id="PIRSR002512-1"/>
    </source>
</evidence>
<evidence type="ECO:0000256" key="10">
    <source>
        <dbReference type="ARBA" id="ARBA00022842"/>
    </source>
</evidence>
<dbReference type="InterPro" id="IPR040622">
    <property type="entry name" value="EGF_integrin_1"/>
</dbReference>
<dbReference type="GO" id="GO:0016477">
    <property type="term" value="P:cell migration"/>
    <property type="evidence" value="ECO:0007669"/>
    <property type="project" value="TreeGrafter"/>
</dbReference>
<dbReference type="InterPro" id="IPR057243">
    <property type="entry name" value="Integrin_I-EGF_CS"/>
</dbReference>
<evidence type="ECO:0000256" key="6">
    <source>
        <dbReference type="ARBA" id="ARBA00022723"/>
    </source>
</evidence>
<keyword evidence="25" id="KW-1185">Reference proteome</keyword>
<dbReference type="Gene3D" id="6.20.50.10">
    <property type="match status" value="1"/>
</dbReference>
<dbReference type="SUPFAM" id="SSF69179">
    <property type="entry name" value="Integrin domains"/>
    <property type="match status" value="1"/>
</dbReference>
<evidence type="ECO:0000259" key="23">
    <source>
        <dbReference type="SMART" id="SM01242"/>
    </source>
</evidence>
<keyword evidence="4" id="KW-0245">EGF-like domain</keyword>
<keyword evidence="15 17" id="KW-1015">Disulfide bond</keyword>
<feature type="disulfide bond" evidence="17">
    <location>
        <begin position="25"/>
        <end position="34"/>
    </location>
</feature>
<dbReference type="Pfam" id="PF23105">
    <property type="entry name" value="EGF_integrin"/>
    <property type="match status" value="1"/>
</dbReference>
<dbReference type="PANTHER" id="PTHR10082">
    <property type="entry name" value="INTEGRIN BETA SUBUNIT"/>
    <property type="match status" value="1"/>
</dbReference>
<evidence type="ECO:0000256" key="20">
    <source>
        <dbReference type="SAM" id="Phobius"/>
    </source>
</evidence>
<feature type="transmembrane region" description="Helical" evidence="20">
    <location>
        <begin position="664"/>
        <end position="689"/>
    </location>
</feature>
<dbReference type="GO" id="GO:0005178">
    <property type="term" value="F:integrin binding"/>
    <property type="evidence" value="ECO:0007669"/>
    <property type="project" value="TreeGrafter"/>
</dbReference>
<feature type="disulfide bond" evidence="17">
    <location>
        <begin position="546"/>
        <end position="597"/>
    </location>
</feature>
<name>A0A8J5MQK0_HOMAM</name>
<evidence type="ECO:0000256" key="3">
    <source>
        <dbReference type="ARBA" id="ARBA00022475"/>
    </source>
</evidence>
<feature type="disulfide bond" evidence="17">
    <location>
        <begin position="356"/>
        <end position="368"/>
    </location>
</feature>
<feature type="disulfide bond" evidence="17">
    <location>
        <begin position="551"/>
        <end position="564"/>
    </location>
</feature>
<evidence type="ECO:0000256" key="18">
    <source>
        <dbReference type="RuleBase" id="RU000633"/>
    </source>
</evidence>
<dbReference type="EMBL" id="JAHLQT010031674">
    <property type="protein sequence ID" value="KAG7160070.1"/>
    <property type="molecule type" value="Genomic_DNA"/>
</dbReference>
<dbReference type="InterPro" id="IPR015439">
    <property type="entry name" value="Integrin_b-2_sf"/>
</dbReference>
<organism evidence="24 25">
    <name type="scientific">Homarus americanus</name>
    <name type="common">American lobster</name>
    <dbReference type="NCBI Taxonomy" id="6706"/>
    <lineage>
        <taxon>Eukaryota</taxon>
        <taxon>Metazoa</taxon>
        <taxon>Ecdysozoa</taxon>
        <taxon>Arthropoda</taxon>
        <taxon>Crustacea</taxon>
        <taxon>Multicrustacea</taxon>
        <taxon>Malacostraca</taxon>
        <taxon>Eumalacostraca</taxon>
        <taxon>Eucarida</taxon>
        <taxon>Decapoda</taxon>
        <taxon>Pleocyemata</taxon>
        <taxon>Astacidea</taxon>
        <taxon>Nephropoidea</taxon>
        <taxon>Nephropidae</taxon>
        <taxon>Homarus</taxon>
    </lineage>
</organism>
<dbReference type="Pfam" id="PF07965">
    <property type="entry name" value="Integrin_B_tail"/>
    <property type="match status" value="1"/>
</dbReference>
<keyword evidence="5 18" id="KW-0812">Transmembrane</keyword>
<feature type="compositionally biased region" description="Polar residues" evidence="19">
    <location>
        <begin position="712"/>
        <end position="722"/>
    </location>
</feature>
<keyword evidence="10" id="KW-0460">Magnesium</keyword>
<protein>
    <recommendedName>
        <fullName evidence="18">Integrin beta</fullName>
    </recommendedName>
</protein>
<comment type="subcellular location">
    <subcellularLocation>
        <location evidence="1 18">Cell membrane</location>
        <topology evidence="1 18">Single-pass type I membrane protein</topology>
    </subcellularLocation>
</comment>
<dbReference type="InterPro" id="IPR002369">
    <property type="entry name" value="Integrin_bsu_VWA"/>
</dbReference>
<reference evidence="24" key="1">
    <citation type="journal article" date="2021" name="Sci. Adv.">
        <title>The American lobster genome reveals insights on longevity, neural, and immune adaptations.</title>
        <authorList>
            <person name="Polinski J.M."/>
            <person name="Zimin A.V."/>
            <person name="Clark K.F."/>
            <person name="Kohn A.B."/>
            <person name="Sadowski N."/>
            <person name="Timp W."/>
            <person name="Ptitsyn A."/>
            <person name="Khanna P."/>
            <person name="Romanova D.Y."/>
            <person name="Williams P."/>
            <person name="Greenwood S.J."/>
            <person name="Moroz L.L."/>
            <person name="Walt D.R."/>
            <person name="Bodnar A.G."/>
        </authorList>
    </citation>
    <scope>NUCLEOTIDE SEQUENCE</scope>
    <source>
        <strain evidence="24">GMGI-L3</strain>
    </source>
</reference>
<dbReference type="GO" id="GO:0005925">
    <property type="term" value="C:focal adhesion"/>
    <property type="evidence" value="ECO:0007669"/>
    <property type="project" value="TreeGrafter"/>
</dbReference>
<dbReference type="SUPFAM" id="SSF53300">
    <property type="entry name" value="vWA-like"/>
    <property type="match status" value="1"/>
</dbReference>
<feature type="disulfide bond" evidence="17">
    <location>
        <begin position="388"/>
        <end position="621"/>
    </location>
</feature>
<dbReference type="Gene3D" id="4.10.1240.30">
    <property type="match status" value="1"/>
</dbReference>
<dbReference type="PRINTS" id="PR01186">
    <property type="entry name" value="INTEGRINB"/>
</dbReference>
<evidence type="ECO:0000256" key="16">
    <source>
        <dbReference type="ARBA" id="ARBA00023180"/>
    </source>
</evidence>
<evidence type="ECO:0000256" key="8">
    <source>
        <dbReference type="ARBA" id="ARBA00022737"/>
    </source>
</evidence>
<evidence type="ECO:0000313" key="25">
    <source>
        <dbReference type="Proteomes" id="UP000747542"/>
    </source>
</evidence>
<feature type="region of interest" description="Disordered" evidence="19">
    <location>
        <begin position="703"/>
        <end position="722"/>
    </location>
</feature>
<feature type="disulfide bond" evidence="17">
    <location>
        <begin position="487"/>
        <end position="499"/>
    </location>
</feature>
<feature type="disulfide bond" evidence="17">
    <location>
        <begin position="414"/>
        <end position="418"/>
    </location>
</feature>
<dbReference type="Gene3D" id="3.40.50.410">
    <property type="entry name" value="von Willebrand factor, type A domain"/>
    <property type="match status" value="2"/>
</dbReference>
<dbReference type="Pfam" id="PF18372">
    <property type="entry name" value="I-EGF_1"/>
    <property type="match status" value="1"/>
</dbReference>
<evidence type="ECO:0000256" key="5">
    <source>
        <dbReference type="ARBA" id="ARBA00022692"/>
    </source>
</evidence>
<feature type="chain" id="PRO_5035316541" description="Integrin beta" evidence="21">
    <location>
        <begin position="19"/>
        <end position="722"/>
    </location>
</feature>
<dbReference type="GO" id="GO:0007229">
    <property type="term" value="P:integrin-mediated signaling pathway"/>
    <property type="evidence" value="ECO:0007669"/>
    <property type="project" value="UniProtKB-KW"/>
</dbReference>
<feature type="domain" description="Integrin beta subunit tail" evidence="23">
    <location>
        <begin position="575"/>
        <end position="663"/>
    </location>
</feature>
<dbReference type="SUPFAM" id="SSF69687">
    <property type="entry name" value="Integrin beta tail domain"/>
    <property type="match status" value="1"/>
</dbReference>
<feature type="disulfide bond" evidence="17">
    <location>
        <begin position="507"/>
        <end position="538"/>
    </location>
</feature>
<accession>A0A8J5MQK0</accession>
<dbReference type="GO" id="GO:0009986">
    <property type="term" value="C:cell surface"/>
    <property type="evidence" value="ECO:0007669"/>
    <property type="project" value="TreeGrafter"/>
</dbReference>
<feature type="signal peptide" evidence="21">
    <location>
        <begin position="1"/>
        <end position="18"/>
    </location>
</feature>
<feature type="disulfide bond" evidence="17">
    <location>
        <begin position="581"/>
        <end position="658"/>
    </location>
</feature>
<dbReference type="InterPro" id="IPR032695">
    <property type="entry name" value="Integrin_dom_sf"/>
</dbReference>
<dbReference type="InterPro" id="IPR036349">
    <property type="entry name" value="Integrin_bsu_tail_dom_sf"/>
</dbReference>
<feature type="disulfide bond" evidence="17">
    <location>
        <begin position="438"/>
        <end position="479"/>
    </location>
</feature>
<keyword evidence="9" id="KW-0106">Calcium</keyword>
<dbReference type="InterPro" id="IPR012896">
    <property type="entry name" value="Integrin_bsu_tail"/>
</dbReference>
<feature type="disulfide bond" evidence="17">
    <location>
        <begin position="195"/>
        <end position="198"/>
    </location>
</feature>
<dbReference type="Gene3D" id="2.60.40.1510">
    <property type="entry name" value="ntegrin, alpha v. Chain A, domain 3"/>
    <property type="match status" value="1"/>
</dbReference>
<keyword evidence="6" id="KW-0479">Metal-binding</keyword>
<keyword evidence="11 18" id="KW-0130">Cell adhesion</keyword>
<keyword evidence="8" id="KW-0677">Repeat</keyword>
<feature type="disulfide bond" evidence="17">
    <location>
        <begin position="505"/>
        <end position="510"/>
    </location>
</feature>
<keyword evidence="16" id="KW-0325">Glycoprotein</keyword>
<dbReference type="GO" id="GO:0033627">
    <property type="term" value="P:cell adhesion mediated by integrin"/>
    <property type="evidence" value="ECO:0007669"/>
    <property type="project" value="TreeGrafter"/>
</dbReference>
<dbReference type="GO" id="GO:0008305">
    <property type="term" value="C:integrin complex"/>
    <property type="evidence" value="ECO:0007669"/>
    <property type="project" value="TreeGrafter"/>
</dbReference>
<dbReference type="PIRSF" id="PIRSF002512">
    <property type="entry name" value="Integrin_B"/>
    <property type="match status" value="1"/>
</dbReference>
<dbReference type="InterPro" id="IPR057073">
    <property type="entry name" value="EGF_integrin_2"/>
</dbReference>
<feature type="disulfide bond" evidence="17">
    <location>
        <begin position="37"/>
        <end position="53"/>
    </location>
</feature>
<evidence type="ECO:0000313" key="24">
    <source>
        <dbReference type="EMBL" id="KAG7160070.1"/>
    </source>
</evidence>
<feature type="disulfide bond" evidence="17">
    <location>
        <begin position="523"/>
        <end position="529"/>
    </location>
</feature>
<evidence type="ECO:0000256" key="7">
    <source>
        <dbReference type="ARBA" id="ARBA00022729"/>
    </source>
</evidence>
<feature type="disulfide bond" evidence="17">
    <location>
        <begin position="512"/>
        <end position="521"/>
    </location>
</feature>
<feature type="disulfide bond" evidence="17">
    <location>
        <begin position="454"/>
        <end position="470"/>
    </location>
</feature>
<dbReference type="AlphaFoldDB" id="A0A8J5MQK0"/>
<dbReference type="Proteomes" id="UP000747542">
    <property type="component" value="Unassembled WGS sequence"/>
</dbReference>
<feature type="domain" description="Integrin beta subunit VWA" evidence="22">
    <location>
        <begin position="24"/>
        <end position="416"/>
    </location>
</feature>
<keyword evidence="12 20" id="KW-1133">Transmembrane helix</keyword>
<sequence>MMVVVVVVMAAAQERVDSCHSKRNCKDCIQTPDCMWCTNPKMVPTKIEHQIFCRHISTNVTEFCDEENLENPTNFMNIVVQNQLTETGKRTTAEDEENIIQITPQRIKLKLRKGTPINVTLTYRQARDYPIDLYYLMDLSNSMNDDKQKLGELGDELATLLSQLTKQYQLGFGSFVDKVMMPYADTAPNKIDKPCHGCAPPFSFRNDLPLDKNPKLFTRKVKEVPMSGNLDAPEGGFDALMQAMLAGIVQPNDEKCHLNNKNEYDQYDKYDYPSIAQINKVSKEHNINVIFAVSNYVNLYRELSSLIETSSYGKLDNNSANVVRLVDEQYKKISSVLRLTDNSTNSPVSIRYFSSCKGGDSPVNTKMCKQIREGDTVSFTLEVTANECREDETKSIVEVKTLEDNLILEIEYECSCSCEAQAVKQNDPKCNSNGVLICGVCSCNQGYRGDNCQCSISDTSASSEEDKKLCRAKVDERECSSRGFCSCGTCVCTDSVETCSGHGDCDCNSCKCRQGYTGGLCECKDDSACKEPGSQMVCSGHGECACGKCKCTPDGDTTYTGQYCEECLTCPSGKCFSFKDCVQCIQFGTGALSKEACTKCNVTTTVTQSLNGQVELGARLCTFEDEEGCYFNFTYRYIGARRDDELKYDIYVQEDRQCPEAAPVMGIIFGLVAAIVALGILTLLIWKLLTSFHDRQEKKTRYTRVQKLPSRTRPTTANKRSF</sequence>
<dbReference type="Gene3D" id="2.170.300.10">
    <property type="entry name" value="Tie2 ligand-binding domain superfamily"/>
    <property type="match status" value="1"/>
</dbReference>
<evidence type="ECO:0000256" key="19">
    <source>
        <dbReference type="SAM" id="MobiDB-lite"/>
    </source>
</evidence>
<feature type="disulfide bond" evidence="17">
    <location>
        <begin position="544"/>
        <end position="549"/>
    </location>
</feature>
<evidence type="ECO:0000256" key="13">
    <source>
        <dbReference type="ARBA" id="ARBA00023037"/>
    </source>
</evidence>
<comment type="caution">
    <text evidence="24">The sequence shown here is derived from an EMBL/GenBank/DDBJ whole genome shotgun (WGS) entry which is preliminary data.</text>
</comment>
<dbReference type="SMART" id="SM00187">
    <property type="entry name" value="INB"/>
    <property type="match status" value="1"/>
</dbReference>
<evidence type="ECO:0000256" key="2">
    <source>
        <dbReference type="ARBA" id="ARBA00007449"/>
    </source>
</evidence>
<feature type="disulfide bond" evidence="17">
    <location>
        <begin position="443"/>
        <end position="452"/>
    </location>
</feature>
<dbReference type="Gene3D" id="2.10.25.10">
    <property type="entry name" value="Laminin"/>
    <property type="match status" value="2"/>
</dbReference>
<dbReference type="InterPro" id="IPR036465">
    <property type="entry name" value="vWFA_dom_sf"/>
</dbReference>
<evidence type="ECO:0000256" key="15">
    <source>
        <dbReference type="ARBA" id="ARBA00023157"/>
    </source>
</evidence>
<feature type="disulfide bond" evidence="17">
    <location>
        <begin position="485"/>
        <end position="490"/>
    </location>
</feature>
<dbReference type="GO" id="GO:0007160">
    <property type="term" value="P:cell-matrix adhesion"/>
    <property type="evidence" value="ECO:0007669"/>
    <property type="project" value="TreeGrafter"/>
</dbReference>
<keyword evidence="7 21" id="KW-0732">Signal</keyword>
<evidence type="ECO:0000256" key="21">
    <source>
        <dbReference type="SAM" id="SignalP"/>
    </source>
</evidence>
<evidence type="ECO:0000256" key="11">
    <source>
        <dbReference type="ARBA" id="ARBA00022889"/>
    </source>
</evidence>
<dbReference type="PANTHER" id="PTHR10082:SF60">
    <property type="entry name" value="INTEGRIN BETA-PS"/>
    <property type="match status" value="1"/>
</dbReference>
<proteinExistence type="inferred from homology"/>
<evidence type="ECO:0000256" key="9">
    <source>
        <dbReference type="ARBA" id="ARBA00022837"/>
    </source>
</evidence>
<keyword evidence="3" id="KW-1003">Cell membrane</keyword>
<keyword evidence="14 20" id="KW-0472">Membrane</keyword>
<evidence type="ECO:0000256" key="12">
    <source>
        <dbReference type="ARBA" id="ARBA00022989"/>
    </source>
</evidence>
<dbReference type="SUPFAM" id="SSF103575">
    <property type="entry name" value="Plexin repeat"/>
    <property type="match status" value="1"/>
</dbReference>
<keyword evidence="13 18" id="KW-0401">Integrin</keyword>
<dbReference type="Pfam" id="PF00362">
    <property type="entry name" value="Integrin_beta"/>
    <property type="match status" value="1"/>
</dbReference>
<evidence type="ECO:0000256" key="1">
    <source>
        <dbReference type="ARBA" id="ARBA00004251"/>
    </source>
</evidence>
<evidence type="ECO:0000256" key="4">
    <source>
        <dbReference type="ARBA" id="ARBA00022536"/>
    </source>
</evidence>